<proteinExistence type="inferred from homology"/>
<evidence type="ECO:0000256" key="3">
    <source>
        <dbReference type="ARBA" id="ARBA00022598"/>
    </source>
</evidence>
<dbReference type="InterPro" id="IPR004821">
    <property type="entry name" value="Cyt_trans-like"/>
</dbReference>
<comment type="pathway">
    <text evidence="1 8">Cofactor biosynthesis; (R)-pantothenate biosynthesis; (R)-pantothenate from (R)-pantoate and beta-alanine: step 1/1.</text>
</comment>
<sequence length="287" mass="31385">MQLTHSTADARKHRNALTGTVALVPTMGALHAGHLKLIEHGRSLADHVLVSIFVNPTQFGPGEDFDRYPRTLEVDLERCQAAGAAGVFAPSVDQMYPPAAPDVQVDVPELTSDLEGAFRPSHFAGVCRVVMKFFNVIQPDIAVFGQKDYQQLKVIQAMVADLLMPVRVVGMPTMREDDGLAMSSRNRYLSADDRRHAVGAYKALLQAKRMIEDDGETDPAAVERAMQQTLEAHHFDVDYAVLRHPQTLARLDCVEPSLTHGVAALIAARLDEVRLIDNMIIGASATA</sequence>
<dbReference type="InterPro" id="IPR014729">
    <property type="entry name" value="Rossmann-like_a/b/a_fold"/>
</dbReference>
<feature type="active site" description="Proton donor" evidence="8">
    <location>
        <position position="34"/>
    </location>
</feature>
<feature type="binding site" evidence="8">
    <location>
        <begin position="145"/>
        <end position="148"/>
    </location>
    <ligand>
        <name>ATP</name>
        <dbReference type="ChEBI" id="CHEBI:30616"/>
    </ligand>
</feature>
<dbReference type="HAMAP" id="MF_00158">
    <property type="entry name" value="PanC"/>
    <property type="match status" value="1"/>
</dbReference>
<dbReference type="PANTHER" id="PTHR21299">
    <property type="entry name" value="CYTIDYLATE KINASE/PANTOATE-BETA-ALANINE LIGASE"/>
    <property type="match status" value="1"/>
</dbReference>
<dbReference type="Gene3D" id="3.40.50.620">
    <property type="entry name" value="HUPs"/>
    <property type="match status" value="1"/>
</dbReference>
<dbReference type="CDD" id="cd00560">
    <property type="entry name" value="PanC"/>
    <property type="match status" value="1"/>
</dbReference>
<dbReference type="Pfam" id="PF02569">
    <property type="entry name" value="Pantoate_ligase"/>
    <property type="match status" value="1"/>
</dbReference>
<feature type="binding site" evidence="8">
    <location>
        <position position="58"/>
    </location>
    <ligand>
        <name>(R)-pantoate</name>
        <dbReference type="ChEBI" id="CHEBI:15980"/>
    </ligand>
</feature>
<evidence type="ECO:0000256" key="7">
    <source>
        <dbReference type="ARBA" id="ARBA00048258"/>
    </source>
</evidence>
<evidence type="ECO:0000256" key="6">
    <source>
        <dbReference type="ARBA" id="ARBA00022840"/>
    </source>
</evidence>
<dbReference type="NCBIfam" id="TIGR00018">
    <property type="entry name" value="panC"/>
    <property type="match status" value="1"/>
</dbReference>
<dbReference type="InterPro" id="IPR042176">
    <property type="entry name" value="Pantoate_ligase_C"/>
</dbReference>
<evidence type="ECO:0000256" key="1">
    <source>
        <dbReference type="ARBA" id="ARBA00004990"/>
    </source>
</evidence>
<dbReference type="EMBL" id="JBGUBD010000016">
    <property type="protein sequence ID" value="MFA9480149.1"/>
    <property type="molecule type" value="Genomic_DNA"/>
</dbReference>
<dbReference type="GO" id="GO:0004592">
    <property type="term" value="F:pantoate-beta-alanine ligase activity"/>
    <property type="evidence" value="ECO:0007669"/>
    <property type="project" value="UniProtKB-EC"/>
</dbReference>
<evidence type="ECO:0000256" key="2">
    <source>
        <dbReference type="ARBA" id="ARBA00009256"/>
    </source>
</evidence>
<organism evidence="9 10">
    <name type="scientific">Natronomicrosphaera hydrolytica</name>
    <dbReference type="NCBI Taxonomy" id="3242702"/>
    <lineage>
        <taxon>Bacteria</taxon>
        <taxon>Pseudomonadati</taxon>
        <taxon>Planctomycetota</taxon>
        <taxon>Phycisphaerae</taxon>
        <taxon>Phycisphaerales</taxon>
        <taxon>Phycisphaeraceae</taxon>
        <taxon>Natronomicrosphaera</taxon>
    </lineage>
</organism>
<keyword evidence="4 8" id="KW-0566">Pantothenate biosynthesis</keyword>
<comment type="function">
    <text evidence="8">Catalyzes the condensation of pantoate with beta-alanine in an ATP-dependent reaction via a pantoyl-adenylate intermediate.</text>
</comment>
<feature type="binding site" evidence="8">
    <location>
        <begin position="27"/>
        <end position="34"/>
    </location>
    <ligand>
        <name>ATP</name>
        <dbReference type="ChEBI" id="CHEBI:30616"/>
    </ligand>
</feature>
<keyword evidence="8" id="KW-0963">Cytoplasm</keyword>
<comment type="catalytic activity">
    <reaction evidence="7 8">
        <text>(R)-pantoate + beta-alanine + ATP = (R)-pantothenate + AMP + diphosphate + H(+)</text>
        <dbReference type="Rhea" id="RHEA:10912"/>
        <dbReference type="ChEBI" id="CHEBI:15378"/>
        <dbReference type="ChEBI" id="CHEBI:15980"/>
        <dbReference type="ChEBI" id="CHEBI:29032"/>
        <dbReference type="ChEBI" id="CHEBI:30616"/>
        <dbReference type="ChEBI" id="CHEBI:33019"/>
        <dbReference type="ChEBI" id="CHEBI:57966"/>
        <dbReference type="ChEBI" id="CHEBI:456215"/>
        <dbReference type="EC" id="6.3.2.1"/>
    </reaction>
</comment>
<keyword evidence="5 8" id="KW-0547">Nucleotide-binding</keyword>
<dbReference type="SUPFAM" id="SSF52374">
    <property type="entry name" value="Nucleotidylyl transferase"/>
    <property type="match status" value="1"/>
</dbReference>
<comment type="caution">
    <text evidence="8">Lacks conserved residue(s) required for the propagation of feature annotation.</text>
</comment>
<keyword evidence="3 8" id="KW-0436">Ligase</keyword>
<evidence type="ECO:0000313" key="10">
    <source>
        <dbReference type="Proteomes" id="UP001575105"/>
    </source>
</evidence>
<comment type="caution">
    <text evidence="9">The sequence shown here is derived from an EMBL/GenBank/DDBJ whole genome shotgun (WGS) entry which is preliminary data.</text>
</comment>
<reference evidence="9 10" key="1">
    <citation type="submission" date="2024-08" db="EMBL/GenBank/DDBJ databases">
        <title>Whole-genome sequencing of halo(alkali)philic microorganisms from hypersaline lakes.</title>
        <authorList>
            <person name="Sorokin D.Y."/>
            <person name="Merkel A.Y."/>
            <person name="Messina E."/>
            <person name="Yakimov M."/>
        </authorList>
    </citation>
    <scope>NUCLEOTIDE SEQUENCE [LARGE SCALE GENOMIC DNA]</scope>
    <source>
        <strain evidence="9 10">AB-hyl4</strain>
    </source>
</reference>
<evidence type="ECO:0000313" key="9">
    <source>
        <dbReference type="EMBL" id="MFA9480149.1"/>
    </source>
</evidence>
<name>A0ABV4UB48_9BACT</name>
<evidence type="ECO:0000256" key="4">
    <source>
        <dbReference type="ARBA" id="ARBA00022655"/>
    </source>
</evidence>
<comment type="subunit">
    <text evidence="8">Homodimer.</text>
</comment>
<dbReference type="RefSeq" id="WP_425347072.1">
    <property type="nucleotide sequence ID" value="NZ_JBGUBD010000016.1"/>
</dbReference>
<protein>
    <recommendedName>
        <fullName evidence="8">Pantothenate synthetase</fullName>
        <shortName evidence="8">PS</shortName>
        <ecNumber evidence="8">6.3.2.1</ecNumber>
    </recommendedName>
    <alternativeName>
        <fullName evidence="8">Pantoate--beta-alanine ligase</fullName>
    </alternativeName>
    <alternativeName>
        <fullName evidence="8">Pantoate-activating enzyme</fullName>
    </alternativeName>
</protein>
<dbReference type="NCBIfam" id="TIGR00125">
    <property type="entry name" value="cyt_tran_rel"/>
    <property type="match status" value="1"/>
</dbReference>
<accession>A0ABV4UB48</accession>
<keyword evidence="10" id="KW-1185">Reference proteome</keyword>
<gene>
    <name evidence="8 9" type="primary">panC</name>
    <name evidence="9" type="ORF">ACERK3_17900</name>
</gene>
<feature type="binding site" evidence="8">
    <location>
        <position position="58"/>
    </location>
    <ligand>
        <name>beta-alanine</name>
        <dbReference type="ChEBI" id="CHEBI:57966"/>
    </ligand>
</feature>
<evidence type="ECO:0000256" key="8">
    <source>
        <dbReference type="HAMAP-Rule" id="MF_00158"/>
    </source>
</evidence>
<dbReference type="Gene3D" id="3.30.1300.10">
    <property type="entry name" value="Pantoate-beta-alanine ligase, C-terminal domain"/>
    <property type="match status" value="1"/>
</dbReference>
<keyword evidence="6 8" id="KW-0067">ATP-binding</keyword>
<comment type="miscellaneous">
    <text evidence="8">The reaction proceeds by a bi uni uni bi ping pong mechanism.</text>
</comment>
<dbReference type="EC" id="6.3.2.1" evidence="8"/>
<feature type="binding site" evidence="8">
    <location>
        <position position="151"/>
    </location>
    <ligand>
        <name>(R)-pantoate</name>
        <dbReference type="ChEBI" id="CHEBI:15980"/>
    </ligand>
</feature>
<comment type="subcellular location">
    <subcellularLocation>
        <location evidence="8">Cytoplasm</location>
    </subcellularLocation>
</comment>
<dbReference type="InterPro" id="IPR003721">
    <property type="entry name" value="Pantoate_ligase"/>
</dbReference>
<evidence type="ECO:0000256" key="5">
    <source>
        <dbReference type="ARBA" id="ARBA00022741"/>
    </source>
</evidence>
<feature type="binding site" evidence="8">
    <location>
        <begin position="182"/>
        <end position="185"/>
    </location>
    <ligand>
        <name>ATP</name>
        <dbReference type="ChEBI" id="CHEBI:30616"/>
    </ligand>
</feature>
<comment type="similarity">
    <text evidence="2 8">Belongs to the pantothenate synthetase family.</text>
</comment>
<dbReference type="PANTHER" id="PTHR21299:SF1">
    <property type="entry name" value="PANTOATE--BETA-ALANINE LIGASE"/>
    <property type="match status" value="1"/>
</dbReference>
<dbReference type="Proteomes" id="UP001575105">
    <property type="component" value="Unassembled WGS sequence"/>
</dbReference>